<evidence type="ECO:0000259" key="9">
    <source>
        <dbReference type="PROSITE" id="PS51294"/>
    </source>
</evidence>
<feature type="compositionally biased region" description="Low complexity" evidence="7">
    <location>
        <begin position="1"/>
        <end position="14"/>
    </location>
</feature>
<keyword evidence="6" id="KW-0539">Nucleus</keyword>
<feature type="region of interest" description="Disordered" evidence="7">
    <location>
        <begin position="1"/>
        <end position="21"/>
    </location>
</feature>
<dbReference type="InterPro" id="IPR050560">
    <property type="entry name" value="MYB_TF"/>
</dbReference>
<feature type="compositionally biased region" description="Polar residues" evidence="7">
    <location>
        <begin position="495"/>
        <end position="508"/>
    </location>
</feature>
<proteinExistence type="evidence at transcript level"/>
<keyword evidence="3" id="KW-0805">Transcription regulation</keyword>
<dbReference type="InterPro" id="IPR001005">
    <property type="entry name" value="SANT/Myb"/>
</dbReference>
<dbReference type="FunFam" id="1.10.10.60:FF:000016">
    <property type="entry name" value="Transcriptional activator Myb isoform A"/>
    <property type="match status" value="1"/>
</dbReference>
<feature type="region of interest" description="Disordered" evidence="7">
    <location>
        <begin position="380"/>
        <end position="399"/>
    </location>
</feature>
<dbReference type="PANTHER" id="PTHR45614:SF25">
    <property type="entry name" value="MYB PROTEIN"/>
    <property type="match status" value="1"/>
</dbReference>
<dbReference type="InterPro" id="IPR017930">
    <property type="entry name" value="Myb_dom"/>
</dbReference>
<keyword evidence="5" id="KW-0804">Transcription</keyword>
<dbReference type="GO" id="GO:0000981">
    <property type="term" value="F:DNA-binding transcription factor activity, RNA polymerase II-specific"/>
    <property type="evidence" value="ECO:0007669"/>
    <property type="project" value="TreeGrafter"/>
</dbReference>
<sequence>HHNNSRSRSGNESSCTDENELSDECLTTVDGSLDSNSKPRKNQIVKFRWTKEEDVKLKHLVEEFQENWSVISQHLPQRTDLQCQQRWHKVVNPELVKGPWTREEDETVVALVERYGPKKWTLIARHLKGRIGKQCRERWHNHLNPNIKKTAWTDEEDRVIYEAHQRLGNQWAKIAKLLPGRTDNAIKNHWNSTMRRKFEHDEKAAAAASQVAASVTASCATIPCDRESGTRKVIRAKTNVRSNYIPNDQVNSNNHVIIHQHSSENQHFSFTLESQEHELSEWKRKSYDMNTEPVASTYSTSSNDRLSIIKVSSPEKQKLGELAVAEFMTTRGGSFPPSPVSVANYPYKQKIQHIGGLKMEPEEVGFERSVIESPHILRKGNRKIRSNSESSSITTPEKALETVIDEKPKDLFTQQTPVKSSPPLKQLPFSPSQFLNSPNLSFDVNLASTPNRGMVTPVKSSRSESPGPLVTPTPLPLTSTNLTSSSGKKDRKTSDVQQNGTNNVSPKSELTPMKVKQSILGTPKTPTPFKKALAEMERRIGMKYNNCPETPSRLAEDIEEFIQKEQEDQSDHYETDSSGPRPGEDSGYSSKRKANSIHHGKENTQPHKRARKALASSWTNAYQPTHLSKDIMDSDTSRNSTPFNYRNLTVDEESDAYESCRRLLDETLNVKWEMVACGKTKDQLLLTQLAYKYLTTNDYNNRQMNMQPSSPQ</sequence>
<evidence type="ECO:0000256" key="4">
    <source>
        <dbReference type="ARBA" id="ARBA00023125"/>
    </source>
</evidence>
<feature type="region of interest" description="Disordered" evidence="7">
    <location>
        <begin position="565"/>
        <end position="619"/>
    </location>
</feature>
<feature type="domain" description="HTH myb-type" evidence="9">
    <location>
        <begin position="41"/>
        <end position="91"/>
    </location>
</feature>
<feature type="compositionally biased region" description="Basic and acidic residues" evidence="7">
    <location>
        <begin position="565"/>
        <end position="575"/>
    </location>
</feature>
<dbReference type="GO" id="GO:0005634">
    <property type="term" value="C:nucleus"/>
    <property type="evidence" value="ECO:0007669"/>
    <property type="project" value="UniProtKB-SubCell"/>
</dbReference>
<evidence type="ECO:0000256" key="3">
    <source>
        <dbReference type="ARBA" id="ARBA00023015"/>
    </source>
</evidence>
<evidence type="ECO:0000313" key="10">
    <source>
        <dbReference type="EMBL" id="JAC14672.1"/>
    </source>
</evidence>
<evidence type="ECO:0000256" key="2">
    <source>
        <dbReference type="ARBA" id="ARBA00022737"/>
    </source>
</evidence>
<dbReference type="CDD" id="cd00167">
    <property type="entry name" value="SANT"/>
    <property type="match status" value="3"/>
</dbReference>
<name>A0A023EZJ5_TRIIF</name>
<protein>
    <submittedName>
        <fullName evidence="10">Putative pre-mrna-splicing factor cef1</fullName>
    </submittedName>
</protein>
<dbReference type="PANTHER" id="PTHR45614">
    <property type="entry name" value="MYB PROTEIN-RELATED"/>
    <property type="match status" value="1"/>
</dbReference>
<feature type="domain" description="HTH myb-type" evidence="9">
    <location>
        <begin position="148"/>
        <end position="198"/>
    </location>
</feature>
<organism evidence="10">
    <name type="scientific">Triatoma infestans</name>
    <name type="common">Assassin bug</name>
    <dbReference type="NCBI Taxonomy" id="30076"/>
    <lineage>
        <taxon>Eukaryota</taxon>
        <taxon>Metazoa</taxon>
        <taxon>Ecdysozoa</taxon>
        <taxon>Arthropoda</taxon>
        <taxon>Hexapoda</taxon>
        <taxon>Insecta</taxon>
        <taxon>Pterygota</taxon>
        <taxon>Neoptera</taxon>
        <taxon>Paraneoptera</taxon>
        <taxon>Hemiptera</taxon>
        <taxon>Heteroptera</taxon>
        <taxon>Panheteroptera</taxon>
        <taxon>Cimicomorpha</taxon>
        <taxon>Reduviidae</taxon>
        <taxon>Triatominae</taxon>
        <taxon>Triatoma</taxon>
    </lineage>
</organism>
<feature type="region of interest" description="Disordered" evidence="7">
    <location>
        <begin position="405"/>
        <end position="432"/>
    </location>
</feature>
<dbReference type="PROSITE" id="PS51294">
    <property type="entry name" value="HTH_MYB"/>
    <property type="match status" value="3"/>
</dbReference>
<dbReference type="EMBL" id="GBBI01004040">
    <property type="protein sequence ID" value="JAC14672.1"/>
    <property type="molecule type" value="mRNA"/>
</dbReference>
<evidence type="ECO:0000256" key="7">
    <source>
        <dbReference type="SAM" id="MobiDB-lite"/>
    </source>
</evidence>
<feature type="domain" description="Myb-like" evidence="8">
    <location>
        <begin position="144"/>
        <end position="194"/>
    </location>
</feature>
<dbReference type="AlphaFoldDB" id="A0A023EZJ5"/>
<dbReference type="Pfam" id="PF09316">
    <property type="entry name" value="Cmyb_C"/>
    <property type="match status" value="1"/>
</dbReference>
<evidence type="ECO:0000256" key="6">
    <source>
        <dbReference type="ARBA" id="ARBA00023242"/>
    </source>
</evidence>
<dbReference type="GO" id="GO:0000978">
    <property type="term" value="F:RNA polymerase II cis-regulatory region sequence-specific DNA binding"/>
    <property type="evidence" value="ECO:0007669"/>
    <property type="project" value="TreeGrafter"/>
</dbReference>
<comment type="subcellular location">
    <subcellularLocation>
        <location evidence="1">Nucleus</location>
    </subcellularLocation>
</comment>
<dbReference type="SMART" id="SM00717">
    <property type="entry name" value="SANT"/>
    <property type="match status" value="3"/>
</dbReference>
<dbReference type="Gene3D" id="1.10.10.60">
    <property type="entry name" value="Homeodomain-like"/>
    <property type="match status" value="3"/>
</dbReference>
<evidence type="ECO:0000256" key="5">
    <source>
        <dbReference type="ARBA" id="ARBA00023163"/>
    </source>
</evidence>
<dbReference type="InterPro" id="IPR015395">
    <property type="entry name" value="C-myb_C"/>
</dbReference>
<accession>A0A023EZJ5</accession>
<feature type="domain" description="Myb-like" evidence="8">
    <location>
        <begin position="41"/>
        <end position="91"/>
    </location>
</feature>
<keyword evidence="4" id="KW-0238">DNA-binding</keyword>
<evidence type="ECO:0000256" key="1">
    <source>
        <dbReference type="ARBA" id="ARBA00004123"/>
    </source>
</evidence>
<feature type="compositionally biased region" description="Low complexity" evidence="7">
    <location>
        <begin position="476"/>
        <end position="486"/>
    </location>
</feature>
<feature type="domain" description="Myb-like" evidence="8">
    <location>
        <begin position="92"/>
        <end position="143"/>
    </location>
</feature>
<dbReference type="FunFam" id="1.10.10.60:FF:000010">
    <property type="entry name" value="Transcriptional activator Myb isoform A"/>
    <property type="match status" value="1"/>
</dbReference>
<feature type="region of interest" description="Disordered" evidence="7">
    <location>
        <begin position="445"/>
        <end position="528"/>
    </location>
</feature>
<keyword evidence="2" id="KW-0677">Repeat</keyword>
<evidence type="ECO:0000259" key="8">
    <source>
        <dbReference type="PROSITE" id="PS50090"/>
    </source>
</evidence>
<feature type="domain" description="HTH myb-type" evidence="9">
    <location>
        <begin position="92"/>
        <end position="147"/>
    </location>
</feature>
<dbReference type="Pfam" id="PF00249">
    <property type="entry name" value="Myb_DNA-binding"/>
    <property type="match status" value="1"/>
</dbReference>
<dbReference type="Pfam" id="PF13921">
    <property type="entry name" value="Myb_DNA-bind_6"/>
    <property type="match status" value="1"/>
</dbReference>
<dbReference type="PROSITE" id="PS50090">
    <property type="entry name" value="MYB_LIKE"/>
    <property type="match status" value="3"/>
</dbReference>
<dbReference type="SUPFAM" id="SSF46689">
    <property type="entry name" value="Homeodomain-like"/>
    <property type="match status" value="2"/>
</dbReference>
<feature type="non-terminal residue" evidence="10">
    <location>
        <position position="1"/>
    </location>
</feature>
<dbReference type="InterPro" id="IPR009057">
    <property type="entry name" value="Homeodomain-like_sf"/>
</dbReference>
<reference evidence="10" key="1">
    <citation type="journal article" date="2014" name="PLoS Negl. Trop. Dis.">
        <title>An updated insight into the Sialotranscriptome of Triatoma infestans: developmental stage and geographic variations.</title>
        <authorList>
            <person name="Schwarz A."/>
            <person name="Medrano-Mercado N."/>
            <person name="Schaub G.A."/>
            <person name="Struchiner C.J."/>
            <person name="Bargues M.D."/>
            <person name="Levy M.Z."/>
            <person name="Ribeiro J.M."/>
        </authorList>
    </citation>
    <scope>NUCLEOTIDE SEQUENCE</scope>
    <source>
        <strain evidence="10">Chile</strain>
        <tissue evidence="10">Salivary glands</tissue>
    </source>
</reference>